<feature type="binding site" evidence="14">
    <location>
        <position position="220"/>
    </location>
    <ligand>
        <name>substrate</name>
    </ligand>
</feature>
<organism evidence="17 18">
    <name type="scientific">Ephemeroptericola cinctiostellae</name>
    <dbReference type="NCBI Taxonomy" id="2268024"/>
    <lineage>
        <taxon>Bacteria</taxon>
        <taxon>Pseudomonadati</taxon>
        <taxon>Pseudomonadota</taxon>
        <taxon>Betaproteobacteria</taxon>
        <taxon>Burkholderiales</taxon>
        <taxon>Burkholderiaceae</taxon>
        <taxon>Ephemeroptericola</taxon>
    </lineage>
</organism>
<evidence type="ECO:0000256" key="11">
    <source>
        <dbReference type="ARBA" id="ARBA00023268"/>
    </source>
</evidence>
<evidence type="ECO:0000313" key="18">
    <source>
        <dbReference type="Proteomes" id="UP000252182"/>
    </source>
</evidence>
<dbReference type="AlphaFoldDB" id="A0A345DA63"/>
<evidence type="ECO:0000256" key="3">
    <source>
        <dbReference type="ARBA" id="ARBA00004910"/>
    </source>
</evidence>
<feature type="binding site" evidence="14">
    <location>
        <position position="217"/>
    </location>
    <ligand>
        <name>substrate</name>
    </ligand>
</feature>
<dbReference type="InterPro" id="IPR004794">
    <property type="entry name" value="Eubact_RibD"/>
</dbReference>
<dbReference type="CDD" id="cd01284">
    <property type="entry name" value="Riboflavin_deaminase-reductase"/>
    <property type="match status" value="1"/>
</dbReference>
<evidence type="ECO:0000256" key="15">
    <source>
        <dbReference type="PIRSR" id="PIRSR006769-3"/>
    </source>
</evidence>
<feature type="binding site" evidence="15">
    <location>
        <position position="93"/>
    </location>
    <ligand>
        <name>Zn(2+)</name>
        <dbReference type="ChEBI" id="CHEBI:29105"/>
        <note>catalytic</note>
    </ligand>
</feature>
<evidence type="ECO:0000256" key="2">
    <source>
        <dbReference type="ARBA" id="ARBA00004882"/>
    </source>
</evidence>
<evidence type="ECO:0000256" key="8">
    <source>
        <dbReference type="ARBA" id="ARBA00022833"/>
    </source>
</evidence>
<evidence type="ECO:0000256" key="14">
    <source>
        <dbReference type="PIRSR" id="PIRSR006769-2"/>
    </source>
</evidence>
<dbReference type="InterPro" id="IPR050765">
    <property type="entry name" value="Riboflavin_Biosynth_HTPR"/>
</dbReference>
<evidence type="ECO:0000256" key="9">
    <source>
        <dbReference type="ARBA" id="ARBA00022857"/>
    </source>
</evidence>
<evidence type="ECO:0000313" key="17">
    <source>
        <dbReference type="EMBL" id="AXF85251.1"/>
    </source>
</evidence>
<dbReference type="Pfam" id="PF01872">
    <property type="entry name" value="RibD_C"/>
    <property type="match status" value="1"/>
</dbReference>
<comment type="function">
    <text evidence="1 12">Converts 2,5-diamino-6-(ribosylamino)-4(3h)-pyrimidinone 5'-phosphate into 5-amino-6-(ribosylamino)-2,4(1h,3h)-pyrimidinedione 5'-phosphate.</text>
</comment>
<gene>
    <name evidence="17" type="primary">ribD</name>
    <name evidence="17" type="ORF">DTO96_100977</name>
</gene>
<dbReference type="KEGG" id="hyf:DTO96_100977"/>
<evidence type="ECO:0000256" key="13">
    <source>
        <dbReference type="PIRSR" id="PIRSR006769-1"/>
    </source>
</evidence>
<dbReference type="PANTHER" id="PTHR38011:SF7">
    <property type="entry name" value="2,5-DIAMINO-6-RIBOSYLAMINO-4(3H)-PYRIMIDINONE 5'-PHOSPHATE REDUCTASE"/>
    <property type="match status" value="1"/>
</dbReference>
<keyword evidence="10 12" id="KW-0560">Oxidoreductase</keyword>
<dbReference type="EC" id="1.1.1.193" evidence="12"/>
<sequence length="386" mass="41664">MNINVLDLKWLELALSQAQSAVGLSSPNPRVGCVIVNDNVVIGQGHTQAVGQAHAEVMAIRDAQSKGKGLDLEGCTVYVTLEPCSHFGRTPPCVDALKAISPARVVVALLDANPQVAGAGVTALREAGVIVDVLPVEHALARAAYDLNVGFMARMRFSRVYTRLKWAASADGKTALPDGRSQWITGAEAREDGHRFRARADVIVSGIGTVLGDDPQLNVRGVVVERPPIKCIVDAYARTPLNARVFDDGAPVWLACVELNGDDGEYERQAERLHVLRTAHPQLLVLAFSEEEKGRLDLNELWAYFYSRQINEVHVEAGAILNAALFEAGLVDEVLMYVAPRVVGAGKLVAAFDEGVNLDALVEEGHWHWSAPALLGGDLRLILKLN</sequence>
<feature type="binding site" evidence="14">
    <location>
        <position position="197"/>
    </location>
    <ligand>
        <name>substrate</name>
    </ligand>
</feature>
<keyword evidence="12" id="KW-0378">Hydrolase</keyword>
<dbReference type="PANTHER" id="PTHR38011">
    <property type="entry name" value="DIHYDROFOLATE REDUCTASE FAMILY PROTEIN (AFU_ORTHOLOGUE AFUA_8G06820)"/>
    <property type="match status" value="1"/>
</dbReference>
<keyword evidence="8 12" id="KW-0862">Zinc</keyword>
<dbReference type="Gene3D" id="3.40.430.10">
    <property type="entry name" value="Dihydrofolate Reductase, subunit A"/>
    <property type="match status" value="1"/>
</dbReference>
<feature type="binding site" evidence="14">
    <location>
        <begin position="318"/>
        <end position="324"/>
    </location>
    <ligand>
        <name>NADP(+)</name>
        <dbReference type="ChEBI" id="CHEBI:58349"/>
    </ligand>
</feature>
<keyword evidence="11" id="KW-0511">Multifunctional enzyme</keyword>
<feature type="binding site" evidence="15">
    <location>
        <position position="54"/>
    </location>
    <ligand>
        <name>Zn(2+)</name>
        <dbReference type="ChEBI" id="CHEBI:29105"/>
        <note>catalytic</note>
    </ligand>
</feature>
<feature type="active site" description="Proton donor" evidence="13">
    <location>
        <position position="56"/>
    </location>
</feature>
<name>A0A345DA63_9BURK</name>
<dbReference type="PIRSF" id="PIRSF006769">
    <property type="entry name" value="RibD"/>
    <property type="match status" value="1"/>
</dbReference>
<dbReference type="PROSITE" id="PS00903">
    <property type="entry name" value="CYT_DCMP_DEAMINASES_1"/>
    <property type="match status" value="1"/>
</dbReference>
<evidence type="ECO:0000256" key="4">
    <source>
        <dbReference type="ARBA" id="ARBA00005259"/>
    </source>
</evidence>
<keyword evidence="9 12" id="KW-0521">NADP</keyword>
<keyword evidence="6 12" id="KW-0686">Riboflavin biosynthesis</keyword>
<evidence type="ECO:0000256" key="6">
    <source>
        <dbReference type="ARBA" id="ARBA00022619"/>
    </source>
</evidence>
<dbReference type="GO" id="GO:0008270">
    <property type="term" value="F:zinc ion binding"/>
    <property type="evidence" value="ECO:0007669"/>
    <property type="project" value="InterPro"/>
</dbReference>
<comment type="pathway">
    <text evidence="2 12">Cofactor biosynthesis; riboflavin biosynthesis; 5-amino-6-(D-ribitylamino)uracil from GTP: step 2/4.</text>
</comment>
<comment type="cofactor">
    <cofactor evidence="12 15">
        <name>Zn(2+)</name>
        <dbReference type="ChEBI" id="CHEBI:29105"/>
    </cofactor>
    <text evidence="12 15">Binds 1 zinc ion.</text>
</comment>
<dbReference type="InterPro" id="IPR024072">
    <property type="entry name" value="DHFR-like_dom_sf"/>
</dbReference>
<comment type="catalytic activity">
    <reaction evidence="12">
        <text>5-amino-6-(5-phospho-D-ribitylamino)uracil + NADP(+) = 5-amino-6-(5-phospho-D-ribosylamino)uracil + NADPH + H(+)</text>
        <dbReference type="Rhea" id="RHEA:17845"/>
        <dbReference type="ChEBI" id="CHEBI:15378"/>
        <dbReference type="ChEBI" id="CHEBI:57783"/>
        <dbReference type="ChEBI" id="CHEBI:58349"/>
        <dbReference type="ChEBI" id="CHEBI:58421"/>
        <dbReference type="ChEBI" id="CHEBI:58453"/>
        <dbReference type="EC" id="1.1.1.193"/>
    </reaction>
</comment>
<keyword evidence="7 12" id="KW-0479">Metal-binding</keyword>
<evidence type="ECO:0000256" key="1">
    <source>
        <dbReference type="ARBA" id="ARBA00002151"/>
    </source>
</evidence>
<comment type="catalytic activity">
    <reaction evidence="12">
        <text>2,5-diamino-6-hydroxy-4-(5-phosphoribosylamino)-pyrimidine + H2O + H(+) = 5-amino-6-(5-phospho-D-ribosylamino)uracil + NH4(+)</text>
        <dbReference type="Rhea" id="RHEA:21868"/>
        <dbReference type="ChEBI" id="CHEBI:15377"/>
        <dbReference type="ChEBI" id="CHEBI:15378"/>
        <dbReference type="ChEBI" id="CHEBI:28938"/>
        <dbReference type="ChEBI" id="CHEBI:58453"/>
        <dbReference type="ChEBI" id="CHEBI:58614"/>
        <dbReference type="EC" id="3.5.4.26"/>
    </reaction>
</comment>
<evidence type="ECO:0000256" key="5">
    <source>
        <dbReference type="ARBA" id="ARBA00007417"/>
    </source>
</evidence>
<dbReference type="GO" id="GO:0009231">
    <property type="term" value="P:riboflavin biosynthetic process"/>
    <property type="evidence" value="ECO:0007669"/>
    <property type="project" value="UniProtKB-UniPathway"/>
</dbReference>
<feature type="binding site" evidence="15">
    <location>
        <position position="84"/>
    </location>
    <ligand>
        <name>Zn(2+)</name>
        <dbReference type="ChEBI" id="CHEBI:29105"/>
        <note>catalytic</note>
    </ligand>
</feature>
<comment type="similarity">
    <text evidence="4 12">In the N-terminal section; belongs to the cytidine and deoxycytidylate deaminase family.</text>
</comment>
<protein>
    <recommendedName>
        <fullName evidence="12">Riboflavin biosynthesis protein RibD</fullName>
    </recommendedName>
    <domain>
        <recommendedName>
            <fullName evidence="12">Diaminohydroxyphosphoribosylaminopyrimidine deaminase</fullName>
            <shortName evidence="12">DRAP deaminase</shortName>
            <ecNumber evidence="12">3.5.4.26</ecNumber>
        </recommendedName>
        <alternativeName>
            <fullName evidence="12">Riboflavin-specific deaminase</fullName>
        </alternativeName>
    </domain>
    <domain>
        <recommendedName>
            <fullName evidence="12">5-amino-6-(5-phosphoribosylamino)uracil reductase</fullName>
            <ecNumber evidence="12">1.1.1.193</ecNumber>
        </recommendedName>
        <alternativeName>
            <fullName evidence="12">HTP reductase</fullName>
        </alternativeName>
    </domain>
</protein>
<feature type="domain" description="CMP/dCMP-type deaminase" evidence="16">
    <location>
        <begin position="5"/>
        <end position="132"/>
    </location>
</feature>
<dbReference type="EC" id="3.5.4.26" evidence="12"/>
<dbReference type="PROSITE" id="PS51747">
    <property type="entry name" value="CYT_DCMP_DEAMINASES_2"/>
    <property type="match status" value="1"/>
</dbReference>
<dbReference type="InterPro" id="IPR002125">
    <property type="entry name" value="CMP_dCMP_dom"/>
</dbReference>
<dbReference type="InterPro" id="IPR016192">
    <property type="entry name" value="APOBEC/CMP_deaminase_Zn-bd"/>
</dbReference>
<dbReference type="NCBIfam" id="TIGR00326">
    <property type="entry name" value="eubact_ribD"/>
    <property type="match status" value="1"/>
</dbReference>
<dbReference type="Gene3D" id="3.40.140.10">
    <property type="entry name" value="Cytidine Deaminase, domain 2"/>
    <property type="match status" value="1"/>
</dbReference>
<comment type="similarity">
    <text evidence="5 12">In the C-terminal section; belongs to the HTP reductase family.</text>
</comment>
<dbReference type="InterPro" id="IPR016193">
    <property type="entry name" value="Cytidine_deaminase-like"/>
</dbReference>
<feature type="binding site" evidence="14">
    <location>
        <position position="209"/>
    </location>
    <ligand>
        <name>NADP(+)</name>
        <dbReference type="ChEBI" id="CHEBI:58349"/>
    </ligand>
</feature>
<dbReference type="Proteomes" id="UP000252182">
    <property type="component" value="Chromosome"/>
</dbReference>
<feature type="binding site" evidence="14">
    <location>
        <position position="181"/>
    </location>
    <ligand>
        <name>substrate</name>
    </ligand>
</feature>
<feature type="binding site" evidence="14">
    <location>
        <position position="167"/>
    </location>
    <ligand>
        <name>substrate</name>
    </ligand>
</feature>
<comment type="pathway">
    <text evidence="3 12">Cofactor biosynthesis; riboflavin biosynthesis; 5-amino-6-(D-ribitylamino)uracil from GTP: step 3/4.</text>
</comment>
<feature type="binding site" evidence="14">
    <location>
        <position position="183"/>
    </location>
    <ligand>
        <name>substrate</name>
    </ligand>
</feature>
<evidence type="ECO:0000256" key="12">
    <source>
        <dbReference type="PIRNR" id="PIRNR006769"/>
    </source>
</evidence>
<evidence type="ECO:0000256" key="10">
    <source>
        <dbReference type="ARBA" id="ARBA00023002"/>
    </source>
</evidence>
<dbReference type="SUPFAM" id="SSF53597">
    <property type="entry name" value="Dihydrofolate reductase-like"/>
    <property type="match status" value="1"/>
</dbReference>
<dbReference type="UniPathway" id="UPA00275">
    <property type="reaction ID" value="UER00401"/>
</dbReference>
<accession>A0A345DA63</accession>
<dbReference type="GO" id="GO:0008703">
    <property type="term" value="F:5-amino-6-(5-phosphoribosylamino)uracil reductase activity"/>
    <property type="evidence" value="ECO:0007669"/>
    <property type="project" value="UniProtKB-EC"/>
</dbReference>
<dbReference type="GO" id="GO:0008835">
    <property type="term" value="F:diaminohydroxyphosphoribosylaminopyrimidine deaminase activity"/>
    <property type="evidence" value="ECO:0007669"/>
    <property type="project" value="UniProtKB-EC"/>
</dbReference>
<feature type="binding site" evidence="14">
    <location>
        <position position="316"/>
    </location>
    <ligand>
        <name>substrate</name>
    </ligand>
</feature>
<dbReference type="SUPFAM" id="SSF53927">
    <property type="entry name" value="Cytidine deaminase-like"/>
    <property type="match status" value="1"/>
</dbReference>
<keyword evidence="18" id="KW-1185">Reference proteome</keyword>
<evidence type="ECO:0000259" key="16">
    <source>
        <dbReference type="PROSITE" id="PS51747"/>
    </source>
</evidence>
<dbReference type="Pfam" id="PF00383">
    <property type="entry name" value="dCMP_cyt_deam_1"/>
    <property type="match status" value="1"/>
</dbReference>
<dbReference type="EMBL" id="CP031124">
    <property type="protein sequence ID" value="AXF85251.1"/>
    <property type="molecule type" value="Genomic_DNA"/>
</dbReference>
<evidence type="ECO:0000256" key="7">
    <source>
        <dbReference type="ARBA" id="ARBA00022723"/>
    </source>
</evidence>
<feature type="binding site" evidence="14">
    <location>
        <position position="213"/>
    </location>
    <ligand>
        <name>NADP(+)</name>
        <dbReference type="ChEBI" id="CHEBI:58349"/>
    </ligand>
</feature>
<dbReference type="InterPro" id="IPR002734">
    <property type="entry name" value="RibDG_C"/>
</dbReference>
<reference evidence="18" key="1">
    <citation type="submission" date="2018-07" db="EMBL/GenBank/DDBJ databases">
        <authorList>
            <person name="Kim H."/>
        </authorList>
    </citation>
    <scope>NUCLEOTIDE SEQUENCE [LARGE SCALE GENOMIC DNA]</scope>
    <source>
        <strain evidence="18">F02</strain>
    </source>
</reference>
<proteinExistence type="inferred from homology"/>